<organism evidence="2 3">
    <name type="scientific">Diversispora eburnea</name>
    <dbReference type="NCBI Taxonomy" id="1213867"/>
    <lineage>
        <taxon>Eukaryota</taxon>
        <taxon>Fungi</taxon>
        <taxon>Fungi incertae sedis</taxon>
        <taxon>Mucoromycota</taxon>
        <taxon>Glomeromycotina</taxon>
        <taxon>Glomeromycetes</taxon>
        <taxon>Diversisporales</taxon>
        <taxon>Diversisporaceae</taxon>
        <taxon>Diversispora</taxon>
    </lineage>
</organism>
<dbReference type="AlphaFoldDB" id="A0A9N8WPQ1"/>
<feature type="region of interest" description="Disordered" evidence="1">
    <location>
        <begin position="1"/>
        <end position="235"/>
    </location>
</feature>
<dbReference type="EMBL" id="CAJVPK010000325">
    <property type="protein sequence ID" value="CAG8494388.1"/>
    <property type="molecule type" value="Genomic_DNA"/>
</dbReference>
<feature type="compositionally biased region" description="Basic and acidic residues" evidence="1">
    <location>
        <begin position="159"/>
        <end position="171"/>
    </location>
</feature>
<keyword evidence="3" id="KW-1185">Reference proteome</keyword>
<feature type="compositionally biased region" description="Basic and acidic residues" evidence="1">
    <location>
        <begin position="122"/>
        <end position="149"/>
    </location>
</feature>
<comment type="caution">
    <text evidence="2">The sequence shown here is derived from an EMBL/GenBank/DDBJ whole genome shotgun (WGS) entry which is preliminary data.</text>
</comment>
<evidence type="ECO:0000256" key="1">
    <source>
        <dbReference type="SAM" id="MobiDB-lite"/>
    </source>
</evidence>
<feature type="compositionally biased region" description="Low complexity" evidence="1">
    <location>
        <begin position="23"/>
        <end position="35"/>
    </location>
</feature>
<gene>
    <name evidence="2" type="ORF">DEBURN_LOCUS4345</name>
</gene>
<feature type="compositionally biased region" description="Basic and acidic residues" evidence="1">
    <location>
        <begin position="56"/>
        <end position="85"/>
    </location>
</feature>
<feature type="compositionally biased region" description="Polar residues" evidence="1">
    <location>
        <begin position="1"/>
        <end position="22"/>
    </location>
</feature>
<protein>
    <submittedName>
        <fullName evidence="2">2500_t:CDS:1</fullName>
    </submittedName>
</protein>
<evidence type="ECO:0000313" key="3">
    <source>
        <dbReference type="Proteomes" id="UP000789706"/>
    </source>
</evidence>
<dbReference type="Proteomes" id="UP000789706">
    <property type="component" value="Unassembled WGS sequence"/>
</dbReference>
<sequence length="399" mass="45168">MTTNSSFEKTQNDQVSVQTQPISTTRTNDSNNTTSQVKPTKKFVVGTDDGIEDNNTEVKETSPREALELSNDSKEMVENHRDTKARFYKPYPAEEVVKVVEERMAQQSQQSQQSQQNQQSDETSHEPATKIKESSSLPREKDNEVEKIVSTEQPNQQLQDKKNNIEIKEENNSNLIETDPRFAQSTITLPPSPPPPRPPTPPNNNINNKKFRPISSQLYTPPNEEIPDASPVNSKNFDIGIQADSYSISPPLLDDSYSSESLNYPHQPRFLPPINSISRTQQKLLLQRQHFLADDENYLIHPRNQLKLTKVIERINREHAAILLYRDPILESFQRAFTRYAQDHPEVLEDDFGAGYEDSKEWGILSEQGKDVDQLGSGANNAAGAEVLAAENLAFRGRN</sequence>
<evidence type="ECO:0000313" key="2">
    <source>
        <dbReference type="EMBL" id="CAG8494388.1"/>
    </source>
</evidence>
<name>A0A9N8WPQ1_9GLOM</name>
<feature type="compositionally biased region" description="Low complexity" evidence="1">
    <location>
        <begin position="106"/>
        <end position="120"/>
    </location>
</feature>
<reference evidence="2" key="1">
    <citation type="submission" date="2021-06" db="EMBL/GenBank/DDBJ databases">
        <authorList>
            <person name="Kallberg Y."/>
            <person name="Tangrot J."/>
            <person name="Rosling A."/>
        </authorList>
    </citation>
    <scope>NUCLEOTIDE SEQUENCE</scope>
    <source>
        <strain evidence="2">AZ414A</strain>
    </source>
</reference>
<dbReference type="OrthoDB" id="5430106at2759"/>
<accession>A0A9N8WPQ1</accession>
<proteinExistence type="predicted"/>
<feature type="compositionally biased region" description="Basic and acidic residues" evidence="1">
    <location>
        <begin position="95"/>
        <end position="104"/>
    </location>
</feature>
<feature type="compositionally biased region" description="Pro residues" evidence="1">
    <location>
        <begin position="190"/>
        <end position="202"/>
    </location>
</feature>